<evidence type="ECO:0000259" key="1">
    <source>
        <dbReference type="Pfam" id="PF00561"/>
    </source>
</evidence>
<comment type="caution">
    <text evidence="2">The sequence shown here is derived from an EMBL/GenBank/DDBJ whole genome shotgun (WGS) entry which is preliminary data.</text>
</comment>
<sequence length="298" mass="32765">MRTVPGAATGIVPRVQAGEVKLGWREWGRGDVTVVFIHGNLASKDWIELAAPLFPTGLRVVAIDWRGCGDSDRPKPAADYSNYSMQQHAGDMLAALDTLDIGYCHLATHSTGGIIAARMLLMQPHRFGRVLALDPVTPLGMAFNADQIGLFREMMASKELTRTIMATAASSLFVPESMAPHAVPRFREGLAEIQALFDRIIDQTFGVSEGIWIGTPVNLTRERESRELERRMPELRHPHLVLWGEWDGWIPPADLRTMAAAMPDCRLVVVPGIGHSMNLEKPALYAGYFGAWFGGLPA</sequence>
<dbReference type="STRING" id="1803665.GCA_001641335_00847"/>
<dbReference type="EMBL" id="VITK01000006">
    <property type="protein sequence ID" value="TWA97364.1"/>
    <property type="molecule type" value="Genomic_DNA"/>
</dbReference>
<dbReference type="Gene3D" id="3.40.50.1820">
    <property type="entry name" value="alpha/beta hydrolase"/>
    <property type="match status" value="1"/>
</dbReference>
<gene>
    <name evidence="2" type="ORF">FBZ96_106419</name>
</gene>
<dbReference type="SUPFAM" id="SSF53474">
    <property type="entry name" value="alpha/beta-Hydrolases"/>
    <property type="match status" value="1"/>
</dbReference>
<reference evidence="2 3" key="1">
    <citation type="submission" date="2019-06" db="EMBL/GenBank/DDBJ databases">
        <title>Genomic Encyclopedia of Type Strains, Phase IV (KMG-V): Genome sequencing to study the core and pangenomes of soil and plant-associated prokaryotes.</title>
        <authorList>
            <person name="Whitman W."/>
        </authorList>
    </citation>
    <scope>NUCLEOTIDE SEQUENCE [LARGE SCALE GENOMIC DNA]</scope>
    <source>
        <strain evidence="2 3">BR 510</strain>
    </source>
</reference>
<evidence type="ECO:0000313" key="2">
    <source>
        <dbReference type="EMBL" id="TWA97364.1"/>
    </source>
</evidence>
<name>A0A560DJU9_9BRAD</name>
<dbReference type="Pfam" id="PF00561">
    <property type="entry name" value="Abhydrolase_1"/>
    <property type="match status" value="1"/>
</dbReference>
<dbReference type="InterPro" id="IPR029058">
    <property type="entry name" value="AB_hydrolase_fold"/>
</dbReference>
<protein>
    <submittedName>
        <fullName evidence="2">Pimeloyl-ACP methyl ester carboxylesterase</fullName>
    </submittedName>
</protein>
<keyword evidence="3" id="KW-1185">Reference proteome</keyword>
<evidence type="ECO:0000313" key="3">
    <source>
        <dbReference type="Proteomes" id="UP000319949"/>
    </source>
</evidence>
<dbReference type="Proteomes" id="UP000319949">
    <property type="component" value="Unassembled WGS sequence"/>
</dbReference>
<dbReference type="InterPro" id="IPR000073">
    <property type="entry name" value="AB_hydrolase_1"/>
</dbReference>
<feature type="domain" description="AB hydrolase-1" evidence="1">
    <location>
        <begin position="33"/>
        <end position="282"/>
    </location>
</feature>
<accession>A0A560DJU9</accession>
<dbReference type="InterPro" id="IPR050266">
    <property type="entry name" value="AB_hydrolase_sf"/>
</dbReference>
<dbReference type="PANTHER" id="PTHR43798">
    <property type="entry name" value="MONOACYLGLYCEROL LIPASE"/>
    <property type="match status" value="1"/>
</dbReference>
<dbReference type="AlphaFoldDB" id="A0A560DJU9"/>
<proteinExistence type="predicted"/>
<organism evidence="2 3">
    <name type="scientific">Bradyrhizobium stylosanthis</name>
    <dbReference type="NCBI Taxonomy" id="1803665"/>
    <lineage>
        <taxon>Bacteria</taxon>
        <taxon>Pseudomonadati</taxon>
        <taxon>Pseudomonadota</taxon>
        <taxon>Alphaproteobacteria</taxon>
        <taxon>Hyphomicrobiales</taxon>
        <taxon>Nitrobacteraceae</taxon>
        <taxon>Bradyrhizobium</taxon>
    </lineage>
</organism>